<sequence>MSTSPINTSTLLHPSIPHIILHPTNPKTTVCIYPKYIQPALRKVPTRKWTRTRTEKDSNQHSQKQQYQSLTTEKQPSNNSEQKKKAYQKTRTHNPIKPAKKHPRKKKTPPKNKQRQYSVSKSQKPKT</sequence>
<protein>
    <submittedName>
        <fullName evidence="2">Uncharacterized protein</fullName>
    </submittedName>
</protein>
<evidence type="ECO:0000256" key="1">
    <source>
        <dbReference type="SAM" id="MobiDB-lite"/>
    </source>
</evidence>
<keyword evidence="3" id="KW-1185">Reference proteome</keyword>
<feature type="region of interest" description="Disordered" evidence="1">
    <location>
        <begin position="41"/>
        <end position="127"/>
    </location>
</feature>
<feature type="compositionally biased region" description="Basic residues" evidence="1">
    <location>
        <begin position="85"/>
        <end position="114"/>
    </location>
</feature>
<name>A0A4S2MJM2_9PEZI</name>
<feature type="compositionally biased region" description="Polar residues" evidence="1">
    <location>
        <begin position="115"/>
        <end position="127"/>
    </location>
</feature>
<evidence type="ECO:0000313" key="3">
    <source>
        <dbReference type="Proteomes" id="UP000298138"/>
    </source>
</evidence>
<dbReference type="EMBL" id="ML220157">
    <property type="protein sequence ID" value="TGZ77181.1"/>
    <property type="molecule type" value="Genomic_DNA"/>
</dbReference>
<accession>A0A4S2MJM2</accession>
<reference evidence="2 3" key="1">
    <citation type="submission" date="2019-04" db="EMBL/GenBank/DDBJ databases">
        <title>Comparative genomics and transcriptomics to analyze fruiting body development in filamentous ascomycetes.</title>
        <authorList>
            <consortium name="DOE Joint Genome Institute"/>
            <person name="Lutkenhaus R."/>
            <person name="Traeger S."/>
            <person name="Breuer J."/>
            <person name="Kuo A."/>
            <person name="Lipzen A."/>
            <person name="Pangilinan J."/>
            <person name="Dilworth D."/>
            <person name="Sandor L."/>
            <person name="Poggeler S."/>
            <person name="Barry K."/>
            <person name="Grigoriev I.V."/>
            <person name="Nowrousian M."/>
        </authorList>
    </citation>
    <scope>NUCLEOTIDE SEQUENCE [LARGE SCALE GENOMIC DNA]</scope>
    <source>
        <strain evidence="2 3">CBS 389.68</strain>
    </source>
</reference>
<dbReference type="Proteomes" id="UP000298138">
    <property type="component" value="Unassembled WGS sequence"/>
</dbReference>
<dbReference type="InParanoid" id="A0A4S2MJM2"/>
<evidence type="ECO:0000313" key="2">
    <source>
        <dbReference type="EMBL" id="TGZ77181.1"/>
    </source>
</evidence>
<gene>
    <name evidence="2" type="ORF">EX30DRAFT_207979</name>
</gene>
<feature type="compositionally biased region" description="Polar residues" evidence="1">
    <location>
        <begin position="60"/>
        <end position="80"/>
    </location>
</feature>
<proteinExistence type="predicted"/>
<dbReference type="AlphaFoldDB" id="A0A4S2MJM2"/>
<organism evidence="2 3">
    <name type="scientific">Ascodesmis nigricans</name>
    <dbReference type="NCBI Taxonomy" id="341454"/>
    <lineage>
        <taxon>Eukaryota</taxon>
        <taxon>Fungi</taxon>
        <taxon>Dikarya</taxon>
        <taxon>Ascomycota</taxon>
        <taxon>Pezizomycotina</taxon>
        <taxon>Pezizomycetes</taxon>
        <taxon>Pezizales</taxon>
        <taxon>Ascodesmidaceae</taxon>
        <taxon>Ascodesmis</taxon>
    </lineage>
</organism>